<keyword evidence="1" id="KW-0472">Membrane</keyword>
<evidence type="ECO:0000256" key="1">
    <source>
        <dbReference type="SAM" id="Phobius"/>
    </source>
</evidence>
<feature type="transmembrane region" description="Helical" evidence="1">
    <location>
        <begin position="109"/>
        <end position="135"/>
    </location>
</feature>
<dbReference type="RefSeq" id="WP_276727304.1">
    <property type="nucleotide sequence ID" value="NZ_DAIPFP010000008.1"/>
</dbReference>
<keyword evidence="1" id="KW-1133">Transmembrane helix</keyword>
<evidence type="ECO:0000313" key="2">
    <source>
        <dbReference type="EMBL" id="MBN8743058.1"/>
    </source>
</evidence>
<dbReference type="EMBL" id="JAFKMR010000010">
    <property type="protein sequence ID" value="MBN8743058.1"/>
    <property type="molecule type" value="Genomic_DNA"/>
</dbReference>
<name>A0A8I1MTA4_THIA3</name>
<gene>
    <name evidence="2" type="ORF">J0I24_02000</name>
</gene>
<feature type="transmembrane region" description="Helical" evidence="1">
    <location>
        <begin position="40"/>
        <end position="57"/>
    </location>
</feature>
<organism evidence="2 3">
    <name type="scientific">Thiomonas arsenitoxydans (strain DSM 22701 / CIP 110005 / 3As)</name>
    <dbReference type="NCBI Taxonomy" id="426114"/>
    <lineage>
        <taxon>Bacteria</taxon>
        <taxon>Pseudomonadati</taxon>
        <taxon>Pseudomonadota</taxon>
        <taxon>Betaproteobacteria</taxon>
        <taxon>Burkholderiales</taxon>
        <taxon>Thiomonas</taxon>
    </lineage>
</organism>
<dbReference type="Proteomes" id="UP000664800">
    <property type="component" value="Unassembled WGS sequence"/>
</dbReference>
<protein>
    <submittedName>
        <fullName evidence="2">TM2 domain-containing protein</fullName>
    </submittedName>
</protein>
<accession>A0A8I1MTA4</accession>
<proteinExistence type="predicted"/>
<evidence type="ECO:0000313" key="3">
    <source>
        <dbReference type="Proteomes" id="UP000664800"/>
    </source>
</evidence>
<comment type="caution">
    <text evidence="2">The sequence shown here is derived from an EMBL/GenBank/DDBJ whole genome shotgun (WGS) entry which is preliminary data.</text>
</comment>
<dbReference type="AlphaFoldDB" id="A0A8I1MTA4"/>
<keyword evidence="1" id="KW-0812">Transmembrane</keyword>
<sequence>MTAQTGFKNKFTAALLALLTGVLGGHRFYLRGLRDPWAWLHGPLFLLGLLGVWRFVAHRQDDPLTWALLAVFVAVVIAVVVQTLVIGLTPDAKWDARWNAAADRRSQNGWGPVLIVIFALFMSVGSLTGGLAYVLQRFFGGS</sequence>
<feature type="transmembrane region" description="Helical" evidence="1">
    <location>
        <begin position="64"/>
        <end position="89"/>
    </location>
</feature>
<reference evidence="2" key="1">
    <citation type="submission" date="2021-02" db="EMBL/GenBank/DDBJ databases">
        <title>Thiocyanate and organic carbon inputs drive convergent selection for specific autotrophic Afipia and Thiobacillus strains within complex microbiomes.</title>
        <authorList>
            <person name="Huddy R.J."/>
            <person name="Sachdeva R."/>
            <person name="Kadzinga F."/>
            <person name="Kantor R.S."/>
            <person name="Harrison S.T.L."/>
            <person name="Banfield J.F."/>
        </authorList>
    </citation>
    <scope>NUCLEOTIDE SEQUENCE</scope>
    <source>
        <strain evidence="2">SCN18_13_7_16_R3_B_64_19</strain>
    </source>
</reference>